<dbReference type="AlphaFoldDB" id="A0A5Q5CBU0"/>
<feature type="transmembrane region" description="Helical" evidence="2">
    <location>
        <begin position="20"/>
        <end position="40"/>
    </location>
</feature>
<dbReference type="InterPro" id="IPR057697">
    <property type="entry name" value="DUF7937"/>
</dbReference>
<feature type="transmembrane region" description="Helical" evidence="2">
    <location>
        <begin position="276"/>
        <end position="298"/>
    </location>
</feature>
<keyword evidence="2" id="KW-0472">Membrane</keyword>
<feature type="domain" description="DUF7937" evidence="3">
    <location>
        <begin position="19"/>
        <end position="443"/>
    </location>
</feature>
<gene>
    <name evidence="4" type="ordered locus">Mjls_0809</name>
</gene>
<proteinExistence type="predicted"/>
<organism evidence="4">
    <name type="scientific">Mycobacterium sp. (strain JLS)</name>
    <dbReference type="NCBI Taxonomy" id="164757"/>
    <lineage>
        <taxon>Bacteria</taxon>
        <taxon>Bacillati</taxon>
        <taxon>Actinomycetota</taxon>
        <taxon>Actinomycetes</taxon>
        <taxon>Mycobacteriales</taxon>
        <taxon>Mycobacteriaceae</taxon>
        <taxon>Mycobacterium</taxon>
    </lineage>
</organism>
<feature type="transmembrane region" description="Helical" evidence="2">
    <location>
        <begin position="130"/>
        <end position="148"/>
    </location>
</feature>
<evidence type="ECO:0000259" key="3">
    <source>
        <dbReference type="Pfam" id="PF25592"/>
    </source>
</evidence>
<feature type="transmembrane region" description="Helical" evidence="2">
    <location>
        <begin position="52"/>
        <end position="71"/>
    </location>
</feature>
<feature type="transmembrane region" description="Helical" evidence="2">
    <location>
        <begin position="198"/>
        <end position="217"/>
    </location>
</feature>
<reference evidence="4" key="1">
    <citation type="submission" date="2007-02" db="EMBL/GenBank/DDBJ databases">
        <title>Complete sequence of Mycobacterium sp. JLS.</title>
        <authorList>
            <consortium name="US DOE Joint Genome Institute"/>
            <person name="Copeland A."/>
            <person name="Lucas S."/>
            <person name="Lapidus A."/>
            <person name="Barry K."/>
            <person name="Detter J.C."/>
            <person name="Glavina del Rio T."/>
            <person name="Hammon N."/>
            <person name="Israni S."/>
            <person name="Dalin E."/>
            <person name="Tice H."/>
            <person name="Pitluck S."/>
            <person name="Chain P."/>
            <person name="Malfatti S."/>
            <person name="Shin M."/>
            <person name="Vergez L."/>
            <person name="Schmutz J."/>
            <person name="Larimer F."/>
            <person name="Land M."/>
            <person name="Hauser L."/>
            <person name="Kyrpides N."/>
            <person name="Mikhailova N."/>
            <person name="Miller C.D."/>
            <person name="Anderson A.J."/>
            <person name="Sims R.C."/>
            <person name="Richardson P."/>
        </authorList>
    </citation>
    <scope>NUCLEOTIDE SEQUENCE [LARGE SCALE GENOMIC DNA]</scope>
    <source>
        <strain evidence="4">JLS</strain>
    </source>
</reference>
<evidence type="ECO:0000313" key="4">
    <source>
        <dbReference type="EMBL" id="ABN96619.1"/>
    </source>
</evidence>
<accession>A0A5Q5CBU0</accession>
<dbReference type="KEGG" id="mjl:Mjls_0809"/>
<dbReference type="Pfam" id="PF25592">
    <property type="entry name" value="DUF7937"/>
    <property type="match status" value="1"/>
</dbReference>
<feature type="transmembrane region" description="Helical" evidence="2">
    <location>
        <begin position="420"/>
        <end position="441"/>
    </location>
</feature>
<feature type="region of interest" description="Disordered" evidence="1">
    <location>
        <begin position="448"/>
        <end position="473"/>
    </location>
</feature>
<sequence>MSNAIEDPATASQRLHRANVIRDAVAAVLVTLAVLLPWNIATGITIAGSPGWIMGLLIVAALTSLAALVLTHVGRGINRDESDLATLNRLRITLNCPMLAMAFAFLVYAVVQAVRAGGTAEVPPGMGPGAWLAVGGALLGAAPVIAAVGDDRSGSKACRIIGVVSLVLAIAAVAFNLYWRTRFVLPQIGNAETGTQNLVVTVAAVLYAVVALLPVVITSRWLMSTNREAGLATVLLAGAALVAGVFTWLLPVGRDLDAFHGIAQNTSTAGVGFEGYLAWVAGAGAIATVTVLAALNRNAVDVWRSAARKCLVLIAVWCGGSAVLRIVDLMLASALALPSPPYYATTLMAFDLVAAVVAVWLFLNSSGKAAPRMLLSIGYGVLFVLAVCRVIVGVALVPRVPPLNPDAITEVYGNTLGQQITSTFDVALCVLGVALVVIAFVTSTADRSTGTTVAPKDTAPEPESAPTTTITTYSWAPPVEPAVSQAPPTIAIPRAQEAAPATAKIFRPDPPPGTDRVAKVLAESTQRFAAGTTYGGGDTERH</sequence>
<feature type="region of interest" description="Disordered" evidence="1">
    <location>
        <begin position="497"/>
        <end position="516"/>
    </location>
</feature>
<keyword evidence="2" id="KW-0812">Transmembrane</keyword>
<protein>
    <recommendedName>
        <fullName evidence="3">DUF7937 domain-containing protein</fullName>
    </recommendedName>
</protein>
<feature type="transmembrane region" description="Helical" evidence="2">
    <location>
        <begin position="160"/>
        <end position="178"/>
    </location>
</feature>
<keyword evidence="2" id="KW-1133">Transmembrane helix</keyword>
<feature type="transmembrane region" description="Helical" evidence="2">
    <location>
        <begin position="375"/>
        <end position="400"/>
    </location>
</feature>
<feature type="transmembrane region" description="Helical" evidence="2">
    <location>
        <begin position="310"/>
        <end position="336"/>
    </location>
</feature>
<name>A0A5Q5CBU0_MYCSJ</name>
<feature type="compositionally biased region" description="Low complexity" evidence="1">
    <location>
        <begin position="461"/>
        <end position="473"/>
    </location>
</feature>
<evidence type="ECO:0000256" key="1">
    <source>
        <dbReference type="SAM" id="MobiDB-lite"/>
    </source>
</evidence>
<feature type="transmembrane region" description="Helical" evidence="2">
    <location>
        <begin position="92"/>
        <end position="110"/>
    </location>
</feature>
<dbReference type="EMBL" id="CP000580">
    <property type="protein sequence ID" value="ABN96619.1"/>
    <property type="molecule type" value="Genomic_DNA"/>
</dbReference>
<feature type="transmembrane region" description="Helical" evidence="2">
    <location>
        <begin position="342"/>
        <end position="363"/>
    </location>
</feature>
<feature type="transmembrane region" description="Helical" evidence="2">
    <location>
        <begin position="229"/>
        <end position="250"/>
    </location>
</feature>
<evidence type="ECO:0000256" key="2">
    <source>
        <dbReference type="SAM" id="Phobius"/>
    </source>
</evidence>